<dbReference type="EMBL" id="JAJSOF020000001">
    <property type="protein sequence ID" value="KAJ4450710.1"/>
    <property type="molecule type" value="Genomic_DNA"/>
</dbReference>
<comment type="caution">
    <text evidence="2">The sequence shown here is derived from an EMBL/GenBank/DDBJ whole genome shotgun (WGS) entry which is preliminary data.</text>
</comment>
<protein>
    <recommendedName>
        <fullName evidence="4">Reverse transcriptase domain-containing protein</fullName>
    </recommendedName>
</protein>
<reference evidence="2 3" key="1">
    <citation type="journal article" date="2022" name="Allergy">
        <title>Genome assembly and annotation of Periplaneta americana reveal a comprehensive cockroach allergen profile.</title>
        <authorList>
            <person name="Wang L."/>
            <person name="Xiong Q."/>
            <person name="Saelim N."/>
            <person name="Wang L."/>
            <person name="Nong W."/>
            <person name="Wan A.T."/>
            <person name="Shi M."/>
            <person name="Liu X."/>
            <person name="Cao Q."/>
            <person name="Hui J.H.L."/>
            <person name="Sookrung N."/>
            <person name="Leung T.F."/>
            <person name="Tungtrongchitr A."/>
            <person name="Tsui S.K.W."/>
        </authorList>
    </citation>
    <scope>NUCLEOTIDE SEQUENCE [LARGE SCALE GENOMIC DNA]</scope>
    <source>
        <strain evidence="2">PWHHKU_190912</strain>
    </source>
</reference>
<keyword evidence="1" id="KW-1133">Transmembrane helix</keyword>
<sequence>MKNDREICINQPLLQHDNARLHSIKMTKPAIHELSWEIIVIVTSFIFNHYIAFSVIIRIIISTFIYDVQSSVDHHHCKHHLYADDLQIYILTTPDSLNDAIQNLNEDLESISAWARKFGLTRNARKSQAILVGHQRLLRNITPAFPVKLNDTIIPFASCVKNLGVYFDTHLNWNNQVTHITKKVLSILHSLNSIRKFLPVSLKKILVETLVMLHFDYFDFLLTDLNVNQFQKLQRVHNSCVRFVCDIRRTDHITPSFQTLNWLRLNERRNFHFLVLLFQVLHTSTPTYLASRFSYLSSYHNLFTLTQNSRILAIPTHKISSYSSSYTISLSRLWYTLPSDIRDCRNLVAFKSKLIKHFLTS</sequence>
<name>A0ABQ8TYI4_PERAM</name>
<keyword evidence="1" id="KW-0472">Membrane</keyword>
<accession>A0ABQ8TYI4</accession>
<proteinExistence type="predicted"/>
<keyword evidence="3" id="KW-1185">Reference proteome</keyword>
<organism evidence="2 3">
    <name type="scientific">Periplaneta americana</name>
    <name type="common">American cockroach</name>
    <name type="synonym">Blatta americana</name>
    <dbReference type="NCBI Taxonomy" id="6978"/>
    <lineage>
        <taxon>Eukaryota</taxon>
        <taxon>Metazoa</taxon>
        <taxon>Ecdysozoa</taxon>
        <taxon>Arthropoda</taxon>
        <taxon>Hexapoda</taxon>
        <taxon>Insecta</taxon>
        <taxon>Pterygota</taxon>
        <taxon>Neoptera</taxon>
        <taxon>Polyneoptera</taxon>
        <taxon>Dictyoptera</taxon>
        <taxon>Blattodea</taxon>
        <taxon>Blattoidea</taxon>
        <taxon>Blattidae</taxon>
        <taxon>Blattinae</taxon>
        <taxon>Periplaneta</taxon>
    </lineage>
</organism>
<evidence type="ECO:0000256" key="1">
    <source>
        <dbReference type="SAM" id="Phobius"/>
    </source>
</evidence>
<evidence type="ECO:0000313" key="2">
    <source>
        <dbReference type="EMBL" id="KAJ4450710.1"/>
    </source>
</evidence>
<dbReference type="Proteomes" id="UP001148838">
    <property type="component" value="Unassembled WGS sequence"/>
</dbReference>
<keyword evidence="1" id="KW-0812">Transmembrane</keyword>
<gene>
    <name evidence="2" type="ORF">ANN_02140</name>
</gene>
<dbReference type="PANTHER" id="PTHR33332">
    <property type="entry name" value="REVERSE TRANSCRIPTASE DOMAIN-CONTAINING PROTEIN"/>
    <property type="match status" value="1"/>
</dbReference>
<evidence type="ECO:0000313" key="3">
    <source>
        <dbReference type="Proteomes" id="UP001148838"/>
    </source>
</evidence>
<evidence type="ECO:0008006" key="4">
    <source>
        <dbReference type="Google" id="ProtNLM"/>
    </source>
</evidence>
<feature type="transmembrane region" description="Helical" evidence="1">
    <location>
        <begin position="34"/>
        <end position="61"/>
    </location>
</feature>